<dbReference type="STRING" id="1499967.U27_01737"/>
<dbReference type="AlphaFoldDB" id="A0A0S6W9L5"/>
<feature type="transmembrane region" description="Helical" evidence="5">
    <location>
        <begin position="304"/>
        <end position="323"/>
    </location>
</feature>
<feature type="transmembrane region" description="Helical" evidence="5">
    <location>
        <begin position="265"/>
        <end position="283"/>
    </location>
</feature>
<feature type="transmembrane region" description="Helical" evidence="5">
    <location>
        <begin position="388"/>
        <end position="409"/>
    </location>
</feature>
<dbReference type="EMBL" id="DF820463">
    <property type="protein sequence ID" value="GAK54906.1"/>
    <property type="molecule type" value="Genomic_DNA"/>
</dbReference>
<evidence type="ECO:0000256" key="5">
    <source>
        <dbReference type="SAM" id="Phobius"/>
    </source>
</evidence>
<evidence type="ECO:0000313" key="7">
    <source>
        <dbReference type="EMBL" id="GAK54906.1"/>
    </source>
</evidence>
<protein>
    <submittedName>
        <fullName evidence="7">Major facilitator transporter</fullName>
    </submittedName>
</protein>
<dbReference type="eggNOG" id="COG2814">
    <property type="taxonomic scope" value="Bacteria"/>
</dbReference>
<evidence type="ECO:0000256" key="3">
    <source>
        <dbReference type="ARBA" id="ARBA00022989"/>
    </source>
</evidence>
<evidence type="ECO:0000259" key="6">
    <source>
        <dbReference type="PROSITE" id="PS50850"/>
    </source>
</evidence>
<feature type="transmembrane region" description="Helical" evidence="5">
    <location>
        <begin position="39"/>
        <end position="60"/>
    </location>
</feature>
<dbReference type="PANTHER" id="PTHR23530:SF1">
    <property type="entry name" value="PERMEASE, MAJOR FACILITATOR SUPERFAMILY-RELATED"/>
    <property type="match status" value="1"/>
</dbReference>
<dbReference type="PANTHER" id="PTHR23530">
    <property type="entry name" value="TRANSPORT PROTEIN-RELATED"/>
    <property type="match status" value="1"/>
</dbReference>
<keyword evidence="4 5" id="KW-0472">Membrane</keyword>
<dbReference type="Gene3D" id="1.20.1250.20">
    <property type="entry name" value="MFS general substrate transporter like domains"/>
    <property type="match status" value="1"/>
</dbReference>
<dbReference type="InterPro" id="IPR011701">
    <property type="entry name" value="MFS"/>
</dbReference>
<accession>A0A0S6W9L5</accession>
<organism evidence="7">
    <name type="scientific">Vecturithrix granuli</name>
    <dbReference type="NCBI Taxonomy" id="1499967"/>
    <lineage>
        <taxon>Bacteria</taxon>
        <taxon>Candidatus Moduliflexota</taxon>
        <taxon>Candidatus Vecturitrichia</taxon>
        <taxon>Candidatus Vecturitrichales</taxon>
        <taxon>Candidatus Vecturitrichaceae</taxon>
        <taxon>Candidatus Vecturithrix</taxon>
    </lineage>
</organism>
<dbReference type="InterPro" id="IPR005829">
    <property type="entry name" value="Sugar_transporter_CS"/>
</dbReference>
<dbReference type="GO" id="GO:0016020">
    <property type="term" value="C:membrane"/>
    <property type="evidence" value="ECO:0007669"/>
    <property type="project" value="UniProtKB-SubCell"/>
</dbReference>
<comment type="subcellular location">
    <subcellularLocation>
        <location evidence="1">Membrane</location>
        <topology evidence="1">Multi-pass membrane protein</topology>
    </subcellularLocation>
</comment>
<feature type="transmembrane region" description="Helical" evidence="5">
    <location>
        <begin position="173"/>
        <end position="195"/>
    </location>
</feature>
<dbReference type="Pfam" id="PF07690">
    <property type="entry name" value="MFS_1"/>
    <property type="match status" value="1"/>
</dbReference>
<name>A0A0S6W9L5_VECG1</name>
<sequence length="415" mass="45361">MTPKRLIAIASLNQFCHWFMIGLFFPVMTLLLLERGLTLFQIGAIVAVYSSTVILLELPTGGLADAIGRKRVYLISLVALFAAGLGMLIAWNFVTMMIVFFFMGMARALSSGSLDAWFVDEFQRIHPEGNLQPALARIGVFIPLGLGLGALIGGILPMTLGTVTRQIPGLTKYSGNLITITLCLIVHFFLTLRLVQEHLPETSKSVKFFEGFQQLPVVLTTSIQYGVKHPTISLLLGSAIGWGIGVSGLELLWQPQVKMLLGSDAQTWIFGVLSAGYFLASAAGNLSANPICRIFHHDYPRILLVTRLLMGIGVFLLALQQHLAGFMPVYWGLFVFNGLSNSPNAAIFNAHIPKEQRSTLLSFQSFVEQSGGLIGALCMGYISEHISIPIAWFFAAEILVLSGLAYVFLPGQKRK</sequence>
<dbReference type="SUPFAM" id="SSF103473">
    <property type="entry name" value="MFS general substrate transporter"/>
    <property type="match status" value="1"/>
</dbReference>
<feature type="transmembrane region" description="Helical" evidence="5">
    <location>
        <begin position="72"/>
        <end position="91"/>
    </location>
</feature>
<feature type="transmembrane region" description="Helical" evidence="5">
    <location>
        <begin position="140"/>
        <end position="161"/>
    </location>
</feature>
<dbReference type="PROSITE" id="PS00216">
    <property type="entry name" value="SUGAR_TRANSPORT_1"/>
    <property type="match status" value="1"/>
</dbReference>
<dbReference type="PROSITE" id="PS50850">
    <property type="entry name" value="MFS"/>
    <property type="match status" value="1"/>
</dbReference>
<keyword evidence="8" id="KW-1185">Reference proteome</keyword>
<keyword evidence="3 5" id="KW-1133">Transmembrane helix</keyword>
<feature type="domain" description="Major facilitator superfamily (MFS) profile" evidence="6">
    <location>
        <begin position="6"/>
        <end position="414"/>
    </location>
</feature>
<reference evidence="7" key="1">
    <citation type="journal article" date="2015" name="PeerJ">
        <title>First genomic representation of candidate bacterial phylum KSB3 points to enhanced environmental sensing as a trigger of wastewater bulking.</title>
        <authorList>
            <person name="Sekiguchi Y."/>
            <person name="Ohashi A."/>
            <person name="Parks D.H."/>
            <person name="Yamauchi T."/>
            <person name="Tyson G.W."/>
            <person name="Hugenholtz P."/>
        </authorList>
    </citation>
    <scope>NUCLEOTIDE SEQUENCE [LARGE SCALE GENOMIC DNA]</scope>
</reference>
<feature type="transmembrane region" description="Helical" evidence="5">
    <location>
        <begin position="12"/>
        <end position="33"/>
    </location>
</feature>
<dbReference type="InterPro" id="IPR036259">
    <property type="entry name" value="MFS_trans_sf"/>
</dbReference>
<dbReference type="InterPro" id="IPR053160">
    <property type="entry name" value="MFS_DHA3_Transporter"/>
</dbReference>
<keyword evidence="2 5" id="KW-0812">Transmembrane</keyword>
<proteinExistence type="predicted"/>
<evidence type="ECO:0000256" key="2">
    <source>
        <dbReference type="ARBA" id="ARBA00022692"/>
    </source>
</evidence>
<dbReference type="InterPro" id="IPR020846">
    <property type="entry name" value="MFS_dom"/>
</dbReference>
<evidence type="ECO:0000256" key="1">
    <source>
        <dbReference type="ARBA" id="ARBA00004141"/>
    </source>
</evidence>
<dbReference type="HOGENOM" id="CLU_046685_5_0_0"/>
<gene>
    <name evidence="7" type="ORF">U27_01737</name>
</gene>
<dbReference type="Proteomes" id="UP000030661">
    <property type="component" value="Unassembled WGS sequence"/>
</dbReference>
<dbReference type="GO" id="GO:0022857">
    <property type="term" value="F:transmembrane transporter activity"/>
    <property type="evidence" value="ECO:0007669"/>
    <property type="project" value="InterPro"/>
</dbReference>
<evidence type="ECO:0000256" key="4">
    <source>
        <dbReference type="ARBA" id="ARBA00023136"/>
    </source>
</evidence>
<evidence type="ECO:0000313" key="8">
    <source>
        <dbReference type="Proteomes" id="UP000030661"/>
    </source>
</evidence>